<keyword evidence="8" id="KW-1185">Reference proteome</keyword>
<feature type="transmembrane region" description="Helical" evidence="6">
    <location>
        <begin position="6"/>
        <end position="27"/>
    </location>
</feature>
<sequence>MTFFITLPNIGNAILAMSIGSSVLYAINVRAGPSFSRMAFKTTATALLAVFAGTQSKYWQLMPALGLGSVGDAFLAWPGEEAFLRGLSSFLVAHLFYVSLFAGIGRGIDFVMNDTQRLSLAGGMLLLAPVMNFVLMPKVAQSLRVPVAAYSAVILTMVFAVLTVDNDRAVLGAVLFAISDSVLAAEEFLMSKYSKYRGLMQHVVWLFYYIGQLLIVSGLVDGQDGVASSRIGEADMRGTE</sequence>
<feature type="transmembrane region" description="Helical" evidence="6">
    <location>
        <begin position="117"/>
        <end position="135"/>
    </location>
</feature>
<dbReference type="Proteomes" id="UP000243498">
    <property type="component" value="Unassembled WGS sequence"/>
</dbReference>
<dbReference type="InterPro" id="IPR012506">
    <property type="entry name" value="TMEM86B-like"/>
</dbReference>
<evidence type="ECO:0000313" key="8">
    <source>
        <dbReference type="Proteomes" id="UP000243498"/>
    </source>
</evidence>
<keyword evidence="4 6" id="KW-1133">Transmembrane helix</keyword>
<evidence type="ECO:0000256" key="6">
    <source>
        <dbReference type="SAM" id="Phobius"/>
    </source>
</evidence>
<dbReference type="STRING" id="1081105.A0A167C218"/>
<feature type="transmembrane region" description="Helical" evidence="6">
    <location>
        <begin position="84"/>
        <end position="105"/>
    </location>
</feature>
<keyword evidence="5 6" id="KW-0472">Membrane</keyword>
<feature type="transmembrane region" description="Helical" evidence="6">
    <location>
        <begin position="147"/>
        <end position="164"/>
    </location>
</feature>
<dbReference type="AlphaFoldDB" id="A0A167C218"/>
<comment type="caution">
    <text evidence="7">The sequence shown here is derived from an EMBL/GenBank/DDBJ whole genome shotgun (WGS) entry which is preliminary data.</text>
</comment>
<keyword evidence="3 6" id="KW-0812">Transmembrane</keyword>
<feature type="transmembrane region" description="Helical" evidence="6">
    <location>
        <begin position="202"/>
        <end position="220"/>
    </location>
</feature>
<dbReference type="PANTHER" id="PTHR31885:SF6">
    <property type="entry name" value="GH04784P"/>
    <property type="match status" value="1"/>
</dbReference>
<evidence type="ECO:0000256" key="5">
    <source>
        <dbReference type="ARBA" id="ARBA00023136"/>
    </source>
</evidence>
<dbReference type="OrthoDB" id="2133758at2759"/>
<dbReference type="EMBL" id="AZHC01000018">
    <property type="protein sequence ID" value="OAA40689.1"/>
    <property type="molecule type" value="Genomic_DNA"/>
</dbReference>
<dbReference type="GO" id="GO:0016787">
    <property type="term" value="F:hydrolase activity"/>
    <property type="evidence" value="ECO:0007669"/>
    <property type="project" value="TreeGrafter"/>
</dbReference>
<evidence type="ECO:0000256" key="1">
    <source>
        <dbReference type="ARBA" id="ARBA00004141"/>
    </source>
</evidence>
<dbReference type="Pfam" id="PF07947">
    <property type="entry name" value="YhhN"/>
    <property type="match status" value="1"/>
</dbReference>
<proteinExistence type="inferred from homology"/>
<name>A0A167C218_METRR</name>
<accession>A0A167C218</accession>
<comment type="similarity">
    <text evidence="2">Belongs to the TMEM86 family.</text>
</comment>
<reference evidence="7 8" key="1">
    <citation type="journal article" date="2016" name="Genome Biol. Evol.">
        <title>Divergent and convergent evolution of fungal pathogenicity.</title>
        <authorList>
            <person name="Shang Y."/>
            <person name="Xiao G."/>
            <person name="Zheng P."/>
            <person name="Cen K."/>
            <person name="Zhan S."/>
            <person name="Wang C."/>
        </authorList>
    </citation>
    <scope>NUCLEOTIDE SEQUENCE [LARGE SCALE GENOMIC DNA]</scope>
    <source>
        <strain evidence="7 8">RCEF 4871</strain>
    </source>
</reference>
<dbReference type="GO" id="GO:0016020">
    <property type="term" value="C:membrane"/>
    <property type="evidence" value="ECO:0007669"/>
    <property type="project" value="UniProtKB-SubCell"/>
</dbReference>
<evidence type="ECO:0000313" key="7">
    <source>
        <dbReference type="EMBL" id="OAA40689.1"/>
    </source>
</evidence>
<gene>
    <name evidence="7" type="ORF">NOR_05777</name>
</gene>
<protein>
    <submittedName>
        <fullName evidence="7">YhhN-like protein</fullName>
    </submittedName>
</protein>
<dbReference type="OMA" id="RAAWFHR"/>
<evidence type="ECO:0000256" key="4">
    <source>
        <dbReference type="ARBA" id="ARBA00022989"/>
    </source>
</evidence>
<dbReference type="PANTHER" id="PTHR31885">
    <property type="entry name" value="GH04784P"/>
    <property type="match status" value="1"/>
</dbReference>
<evidence type="ECO:0000256" key="2">
    <source>
        <dbReference type="ARBA" id="ARBA00007375"/>
    </source>
</evidence>
<evidence type="ECO:0000256" key="3">
    <source>
        <dbReference type="ARBA" id="ARBA00022692"/>
    </source>
</evidence>
<organism evidence="7 8">
    <name type="scientific">Metarhizium rileyi (strain RCEF 4871)</name>
    <name type="common">Nomuraea rileyi</name>
    <dbReference type="NCBI Taxonomy" id="1649241"/>
    <lineage>
        <taxon>Eukaryota</taxon>
        <taxon>Fungi</taxon>
        <taxon>Dikarya</taxon>
        <taxon>Ascomycota</taxon>
        <taxon>Pezizomycotina</taxon>
        <taxon>Sordariomycetes</taxon>
        <taxon>Hypocreomycetidae</taxon>
        <taxon>Hypocreales</taxon>
        <taxon>Clavicipitaceae</taxon>
        <taxon>Metarhizium</taxon>
    </lineage>
</organism>
<comment type="subcellular location">
    <subcellularLocation>
        <location evidence="1">Membrane</location>
        <topology evidence="1">Multi-pass membrane protein</topology>
    </subcellularLocation>
</comment>